<comment type="caution">
    <text evidence="3">The sequence shown here is derived from an EMBL/GenBank/DDBJ whole genome shotgun (WGS) entry which is preliminary data.</text>
</comment>
<organism evidence="3 4">
    <name type="scientific">Grifola frondosa</name>
    <name type="common">Maitake</name>
    <name type="synonym">Polyporus frondosus</name>
    <dbReference type="NCBI Taxonomy" id="5627"/>
    <lineage>
        <taxon>Eukaryota</taxon>
        <taxon>Fungi</taxon>
        <taxon>Dikarya</taxon>
        <taxon>Basidiomycota</taxon>
        <taxon>Agaricomycotina</taxon>
        <taxon>Agaricomycetes</taxon>
        <taxon>Polyporales</taxon>
        <taxon>Grifolaceae</taxon>
        <taxon>Grifola</taxon>
    </lineage>
</organism>
<dbReference type="AlphaFoldDB" id="A0A1C7LSQ7"/>
<gene>
    <name evidence="3" type="primary">NUP98</name>
    <name evidence="3" type="ORF">A0H81_12363</name>
</gene>
<feature type="region of interest" description="Disordered" evidence="1">
    <location>
        <begin position="1"/>
        <end position="98"/>
    </location>
</feature>
<reference evidence="3 4" key="1">
    <citation type="submission" date="2016-03" db="EMBL/GenBank/DDBJ databases">
        <title>Whole genome sequencing of Grifola frondosa 9006-11.</title>
        <authorList>
            <person name="Min B."/>
            <person name="Park H."/>
            <person name="Kim J.-G."/>
            <person name="Cho H."/>
            <person name="Oh Y.-L."/>
            <person name="Kong W.-S."/>
            <person name="Choi I.-G."/>
        </authorList>
    </citation>
    <scope>NUCLEOTIDE SEQUENCE [LARGE SCALE GENOMIC DNA]</scope>
    <source>
        <strain evidence="3 4">9006-11</strain>
    </source>
</reference>
<dbReference type="InterPro" id="IPR021967">
    <property type="entry name" value="Nup98_C"/>
</dbReference>
<feature type="compositionally biased region" description="Basic and acidic residues" evidence="1">
    <location>
        <begin position="140"/>
        <end position="161"/>
    </location>
</feature>
<dbReference type="Gene3D" id="1.25.40.690">
    <property type="match status" value="1"/>
</dbReference>
<proteinExistence type="predicted"/>
<dbReference type="EMBL" id="LUGG01000023">
    <property type="protein sequence ID" value="OBZ67690.1"/>
    <property type="molecule type" value="Genomic_DNA"/>
</dbReference>
<feature type="compositionally biased region" description="Basic and acidic residues" evidence="1">
    <location>
        <begin position="69"/>
        <end position="79"/>
    </location>
</feature>
<sequence>MARFRAYSTDSEDDDDVSVSSAESKIEVDRELDLSDAESESIMDEEELLGPSGETASDGESSGEESQEDREKVRKETRIKPTVRFTASTRSPPRATADPTIIPWAREIGVEAQKMHVMQTSMFRMPEEDAVLRTLNEPQSRGKDALLHRKHSRDSEGDGARGESLQRTSFADDIERVSHRPSRKYARVVTSASAVNGNENAFVDAGLALGRSFRVGWGPGGTIVHLGDLCGPFGSPKSSANSSTLKKTTISLTTETSQHASRLLSHHLSNTLIEDDADGIPFANPSPSLFHLGHALFDQIDLHLSESTRIDIRNRVSILRRKAELSKWLRNAVSPSVDSDLRDSLNSDWAATLFTLLSGYQIEKACEVAMDSGNVKIASLISQCPGDAEFREDLRHQLTLWREQRIDVHMNENARKIYALLAGIVDILEGSNGAGIEECPDLLLAQRLDWKRAFGLHLWFGEPIDAPIAQAFDSYDRLSKRWDSGVAPPRPWYAKGHSSAEPPDALYSLIKLFTDPTCSLSTILSPKSFSASPLDYRLPWHLYIILSRCLRIRDLADREAPPATDEEPDEEEPSVEGHSPSADLLANSYASQLEQAGMIQEAVFVLLHIEGSAGRKMAIKELLTRCAAQLDDWVTRGLVGSLKIPISWLNEAKVQYFERFVRPGLTSSQAIHSLDKGDVYGAYKSYLAAGLYGAAHDLAVLELAPDAVNRQDLALLNEIFSVFDGSLVDGWHVRGKAFLDYAHAMIRLPQLYEDLSDHDAVPDASEYTELEQFTRSVPKLIGILPDLLPNTSDVRHITALTEMTAGLAAHLDRVKPLALVRYVDASTFSYADGRFQQHQSQVRTQFMSDAVRIHNIHSTAFEKFLRTIEVALPWVFIVASTSGYYR</sequence>
<evidence type="ECO:0000259" key="2">
    <source>
        <dbReference type="Pfam" id="PF12110"/>
    </source>
</evidence>
<dbReference type="STRING" id="5627.A0A1C7LSQ7"/>
<keyword evidence="4" id="KW-1185">Reference proteome</keyword>
<dbReference type="OMA" id="ELESWGM"/>
<feature type="non-terminal residue" evidence="3">
    <location>
        <position position="886"/>
    </location>
</feature>
<protein>
    <submittedName>
        <fullName evidence="3">Nuclear pore complex protein Nup98-Nup96</fullName>
    </submittedName>
</protein>
<feature type="compositionally biased region" description="Acidic residues" evidence="1">
    <location>
        <begin position="564"/>
        <end position="574"/>
    </location>
</feature>
<evidence type="ECO:0000256" key="1">
    <source>
        <dbReference type="SAM" id="MobiDB-lite"/>
    </source>
</evidence>
<evidence type="ECO:0000313" key="3">
    <source>
        <dbReference type="EMBL" id="OBZ67690.1"/>
    </source>
</evidence>
<feature type="domain" description="Nuclear pore complex protein NUP96 C-terminal" evidence="2">
    <location>
        <begin position="352"/>
        <end position="655"/>
    </location>
</feature>
<dbReference type="OrthoDB" id="3797628at2759"/>
<accession>A0A1C7LSQ7</accession>
<feature type="region of interest" description="Disordered" evidence="1">
    <location>
        <begin position="137"/>
        <end position="169"/>
    </location>
</feature>
<feature type="compositionally biased region" description="Acidic residues" evidence="1">
    <location>
        <begin position="34"/>
        <end position="48"/>
    </location>
</feature>
<feature type="compositionally biased region" description="Basic and acidic residues" evidence="1">
    <location>
        <begin position="24"/>
        <end position="33"/>
    </location>
</feature>
<evidence type="ECO:0000313" key="4">
    <source>
        <dbReference type="Proteomes" id="UP000092993"/>
    </source>
</evidence>
<dbReference type="Pfam" id="PF12110">
    <property type="entry name" value="Nup96"/>
    <property type="match status" value="1"/>
</dbReference>
<feature type="region of interest" description="Disordered" evidence="1">
    <location>
        <begin position="558"/>
        <end position="581"/>
    </location>
</feature>
<dbReference type="Proteomes" id="UP000092993">
    <property type="component" value="Unassembled WGS sequence"/>
</dbReference>
<name>A0A1C7LSQ7_GRIFR</name>